<name>A7NNF6_ROSCS</name>
<evidence type="ECO:0000313" key="1">
    <source>
        <dbReference type="EMBL" id="ABU59092.1"/>
    </source>
</evidence>
<accession>A7NNF6</accession>
<proteinExistence type="predicted"/>
<dbReference type="eggNOG" id="COG0827">
    <property type="taxonomic scope" value="Bacteria"/>
</dbReference>
<evidence type="ECO:0000313" key="2">
    <source>
        <dbReference type="Proteomes" id="UP000000263"/>
    </source>
</evidence>
<dbReference type="AlphaFoldDB" id="A7NNF6"/>
<keyword evidence="2" id="KW-1185">Reference proteome</keyword>
<dbReference type="HOGENOM" id="CLU_955443_0_0_0"/>
<organism evidence="1 2">
    <name type="scientific">Roseiflexus castenholzii (strain DSM 13941 / HLO8)</name>
    <dbReference type="NCBI Taxonomy" id="383372"/>
    <lineage>
        <taxon>Bacteria</taxon>
        <taxon>Bacillati</taxon>
        <taxon>Chloroflexota</taxon>
        <taxon>Chloroflexia</taxon>
        <taxon>Chloroflexales</taxon>
        <taxon>Roseiflexineae</taxon>
        <taxon>Roseiflexaceae</taxon>
        <taxon>Roseiflexus</taxon>
    </lineage>
</organism>
<gene>
    <name evidence="1" type="ordered locus">Rcas_3037</name>
</gene>
<dbReference type="RefSeq" id="WP_012121516.1">
    <property type="nucleotide sequence ID" value="NC_009767.1"/>
</dbReference>
<protein>
    <submittedName>
        <fullName evidence="1">Uncharacterized protein</fullName>
    </submittedName>
</protein>
<dbReference type="STRING" id="383372.Rcas_3037"/>
<dbReference type="Proteomes" id="UP000000263">
    <property type="component" value="Chromosome"/>
</dbReference>
<dbReference type="OrthoDB" id="149229at2"/>
<sequence length="330" mass="37016">MKDHQTNHNNVLTTMRAVGRPLSTIVGPPQRGVGPLPTARLIVDKATRDRIVIFDPSLAPHLRRLVRSADVRPWYCETPRYLIVLTLEWMAATFGASANATQLWERCPPLWQRLAPAAARYGSNETWWSLNIRDAALFAQPRIIWSAASIAPRFALTEPGWLAGPGTCHAPGSFFLLGILMSHLAWRALTIECRAGNVYRLLPERVGQLPVPEANDADRATVESLAQRIVTLARERALLERQFTQRLVKDFGPPGATPGVRLERWWDLTFDTLRSAIAERFGGDIPARFREQWAVQHADAVARRVALSDTIALAEDALNIRVERLYRVAE</sequence>
<reference evidence="1 2" key="1">
    <citation type="submission" date="2007-08" db="EMBL/GenBank/DDBJ databases">
        <title>Complete sequence of Roseiflexus castenholzii DSM 13941.</title>
        <authorList>
            <consortium name="US DOE Joint Genome Institute"/>
            <person name="Copeland A."/>
            <person name="Lucas S."/>
            <person name="Lapidus A."/>
            <person name="Barry K."/>
            <person name="Glavina del Rio T."/>
            <person name="Dalin E."/>
            <person name="Tice H."/>
            <person name="Pitluck S."/>
            <person name="Thompson L.S."/>
            <person name="Brettin T."/>
            <person name="Bruce D."/>
            <person name="Detter J.C."/>
            <person name="Han C."/>
            <person name="Tapia R."/>
            <person name="Schmutz J."/>
            <person name="Larimer F."/>
            <person name="Land M."/>
            <person name="Hauser L."/>
            <person name="Kyrpides N."/>
            <person name="Mikhailova N."/>
            <person name="Bryant D.A."/>
            <person name="Hanada S."/>
            <person name="Tsukatani Y."/>
            <person name="Richardson P."/>
        </authorList>
    </citation>
    <scope>NUCLEOTIDE SEQUENCE [LARGE SCALE GENOMIC DNA]</scope>
    <source>
        <strain evidence="2">DSM 13941 / HLO8</strain>
    </source>
</reference>
<dbReference type="EMBL" id="CP000804">
    <property type="protein sequence ID" value="ABU59092.1"/>
    <property type="molecule type" value="Genomic_DNA"/>
</dbReference>
<dbReference type="KEGG" id="rca:Rcas_3037"/>